<reference evidence="3 4" key="1">
    <citation type="journal article" date="2012" name="J. Bacteriol.">
        <title>Genome Sequence of Extracellular-Protease-Producing Alishewanella jeotgali Isolated from Traditional Korean Fermented Seafood.</title>
        <authorList>
            <person name="Jung J."/>
            <person name="Chun J."/>
            <person name="Park W."/>
        </authorList>
    </citation>
    <scope>NUCLEOTIDE SEQUENCE [LARGE SCALE GENOMIC DNA]</scope>
    <source>
        <strain evidence="3 4">KCTC 22429</strain>
    </source>
</reference>
<dbReference type="PATRIC" id="fig|1129374.4.peg.2997"/>
<evidence type="ECO:0000256" key="2">
    <source>
        <dbReference type="RuleBase" id="RU362080"/>
    </source>
</evidence>
<evidence type="ECO:0000256" key="1">
    <source>
        <dbReference type="ARBA" id="ARBA00009981"/>
    </source>
</evidence>
<dbReference type="AlphaFoldDB" id="H3ZI18"/>
<protein>
    <recommendedName>
        <fullName evidence="2">Antitoxin</fullName>
    </recommendedName>
</protein>
<organism evidence="3 4">
    <name type="scientific">Alishewanella jeotgali KCTC 22429</name>
    <dbReference type="NCBI Taxonomy" id="1129374"/>
    <lineage>
        <taxon>Bacteria</taxon>
        <taxon>Pseudomonadati</taxon>
        <taxon>Pseudomonadota</taxon>
        <taxon>Gammaproteobacteria</taxon>
        <taxon>Alteromonadales</taxon>
        <taxon>Alteromonadaceae</taxon>
        <taxon>Alishewanella</taxon>
    </lineage>
</organism>
<accession>H3ZI18</accession>
<gene>
    <name evidence="3" type="ORF">AJE_15144</name>
</gene>
<comment type="caution">
    <text evidence="3">The sequence shown here is derived from an EMBL/GenBank/DDBJ whole genome shotgun (WGS) entry which is preliminary data.</text>
</comment>
<dbReference type="Proteomes" id="UP000012046">
    <property type="component" value="Unassembled WGS sequence"/>
</dbReference>
<dbReference type="InterPro" id="IPR006442">
    <property type="entry name" value="Antitoxin_Phd/YefM"/>
</dbReference>
<dbReference type="NCBIfam" id="TIGR01552">
    <property type="entry name" value="phd_fam"/>
    <property type="match status" value="1"/>
</dbReference>
<evidence type="ECO:0000313" key="4">
    <source>
        <dbReference type="Proteomes" id="UP000012046"/>
    </source>
</evidence>
<name>H3ZI18_9ALTE</name>
<dbReference type="InterPro" id="IPR036165">
    <property type="entry name" value="YefM-like_sf"/>
</dbReference>
<comment type="function">
    <text evidence="2">Antitoxin component of a type II toxin-antitoxin (TA) system.</text>
</comment>
<dbReference type="Pfam" id="PF02604">
    <property type="entry name" value="PhdYeFM_antitox"/>
    <property type="match status" value="1"/>
</dbReference>
<keyword evidence="4" id="KW-1185">Reference proteome</keyword>
<sequence>MERLTADNAKKHFGELLLKAQREPVQISRNGKAVAVVISMAEYDAIDKIKLELLRLRAAEAEQATELADVDTVFAELLQDL</sequence>
<proteinExistence type="inferred from homology"/>
<dbReference type="RefSeq" id="WP_008951575.1">
    <property type="nucleotide sequence ID" value="NZ_AHTH01000049.1"/>
</dbReference>
<dbReference type="STRING" id="1129374.AJE_15144"/>
<dbReference type="eggNOG" id="COG2161">
    <property type="taxonomic scope" value="Bacteria"/>
</dbReference>
<comment type="similarity">
    <text evidence="1 2">Belongs to the phD/YefM antitoxin family.</text>
</comment>
<evidence type="ECO:0000313" key="3">
    <source>
        <dbReference type="EMBL" id="EHR39660.1"/>
    </source>
</evidence>
<dbReference type="EMBL" id="AHTH01000049">
    <property type="protein sequence ID" value="EHR39660.1"/>
    <property type="molecule type" value="Genomic_DNA"/>
</dbReference>
<dbReference type="SUPFAM" id="SSF143120">
    <property type="entry name" value="YefM-like"/>
    <property type="match status" value="1"/>
</dbReference>
<dbReference type="Gene3D" id="3.40.1620.10">
    <property type="entry name" value="YefM-like domain"/>
    <property type="match status" value="1"/>
</dbReference>